<gene>
    <name evidence="1" type="ORF">N482_02215</name>
</gene>
<evidence type="ECO:0000313" key="2">
    <source>
        <dbReference type="Proteomes" id="UP000076587"/>
    </source>
</evidence>
<dbReference type="EMBL" id="AUXT01000161">
    <property type="protein sequence ID" value="KZN47053.1"/>
    <property type="molecule type" value="Genomic_DNA"/>
</dbReference>
<comment type="caution">
    <text evidence="1">The sequence shown here is derived from an EMBL/GenBank/DDBJ whole genome shotgun (WGS) entry which is preliminary data.</text>
</comment>
<evidence type="ECO:0000313" key="1">
    <source>
        <dbReference type="EMBL" id="KZN47053.1"/>
    </source>
</evidence>
<dbReference type="Proteomes" id="UP000076587">
    <property type="component" value="Unassembled WGS sequence"/>
</dbReference>
<name>A0A162ABF8_9GAMM</name>
<dbReference type="AlphaFoldDB" id="A0A162ABF8"/>
<sequence length="86" mass="9420">MDFIIKKAWCNSSTDACVADSRFDNTKVDADLPMIMRDLSPFTLDFMTGENDAIILCLTLLRRAINNGGSICSAMAQLIIKSTVSV</sequence>
<proteinExistence type="predicted"/>
<protein>
    <submittedName>
        <fullName evidence="1">Uncharacterized protein</fullName>
    </submittedName>
</protein>
<organism evidence="1 2">
    <name type="scientific">Pseudoalteromonas luteoviolacea NCIMB 1942</name>
    <dbReference type="NCBI Taxonomy" id="1365253"/>
    <lineage>
        <taxon>Bacteria</taxon>
        <taxon>Pseudomonadati</taxon>
        <taxon>Pseudomonadota</taxon>
        <taxon>Gammaproteobacteria</taxon>
        <taxon>Alteromonadales</taxon>
        <taxon>Pseudoalteromonadaceae</taxon>
        <taxon>Pseudoalteromonas</taxon>
    </lineage>
</organism>
<accession>A0A162ABF8</accession>
<dbReference type="RefSeq" id="WP_063377288.1">
    <property type="nucleotide sequence ID" value="NZ_AUXT01000161.1"/>
</dbReference>
<reference evidence="1 2" key="1">
    <citation type="submission" date="2013-07" db="EMBL/GenBank/DDBJ databases">
        <title>Comparative Genomic and Metabolomic Analysis of Twelve Strains of Pseudoalteromonas luteoviolacea.</title>
        <authorList>
            <person name="Vynne N.G."/>
            <person name="Mansson M."/>
            <person name="Gram L."/>
        </authorList>
    </citation>
    <scope>NUCLEOTIDE SEQUENCE [LARGE SCALE GENOMIC DNA]</scope>
    <source>
        <strain evidence="1 2">NCIMB 1942</strain>
    </source>
</reference>